<comment type="caution">
    <text evidence="1">The sequence shown here is derived from an EMBL/GenBank/DDBJ whole genome shotgun (WGS) entry which is preliminary data.</text>
</comment>
<proteinExistence type="predicted"/>
<accession>A0A4S2HD68</accession>
<protein>
    <submittedName>
        <fullName evidence="1">Uncharacterized protein</fullName>
    </submittedName>
</protein>
<reference evidence="1 2" key="1">
    <citation type="journal article" date="2013" name="Int. J. Syst. Evol. Microbiol.">
        <title>Marinicauda pacifica gen. nov., sp. nov., a prosthecate alphaproteobacterium of the family Hyphomonadaceae isolated from deep seawater.</title>
        <authorList>
            <person name="Zhang X.Y."/>
            <person name="Li G.W."/>
            <person name="Wang C.S."/>
            <person name="Zhang Y.J."/>
            <person name="Xu X.W."/>
            <person name="Li H."/>
            <person name="Liu A."/>
            <person name="Liu C."/>
            <person name="Xie B.B."/>
            <person name="Qin Q.L."/>
            <person name="Xu Z."/>
            <person name="Chen X.L."/>
            <person name="Zhou B.C."/>
            <person name="Zhang Y.Z."/>
        </authorList>
    </citation>
    <scope>NUCLEOTIDE SEQUENCE [LARGE SCALE GENOMIC DNA]</scope>
    <source>
        <strain evidence="1 2">P-1 km-3</strain>
    </source>
</reference>
<gene>
    <name evidence="1" type="ORF">E5162_01525</name>
</gene>
<dbReference type="AlphaFoldDB" id="A0A4S2HD68"/>
<name>A0A4S2HD68_9PROT</name>
<dbReference type="Proteomes" id="UP000305451">
    <property type="component" value="Unassembled WGS sequence"/>
</dbReference>
<dbReference type="RefSeq" id="WP_158291155.1">
    <property type="nucleotide sequence ID" value="NZ_BMEI01000001.1"/>
</dbReference>
<dbReference type="OrthoDB" id="7188685at2"/>
<organism evidence="1 2">
    <name type="scientific">Marinicauda pacifica</name>
    <dbReference type="NCBI Taxonomy" id="1133559"/>
    <lineage>
        <taxon>Bacteria</taxon>
        <taxon>Pseudomonadati</taxon>
        <taxon>Pseudomonadota</taxon>
        <taxon>Alphaproteobacteria</taxon>
        <taxon>Maricaulales</taxon>
        <taxon>Maricaulaceae</taxon>
        <taxon>Marinicauda</taxon>
    </lineage>
</organism>
<evidence type="ECO:0000313" key="1">
    <source>
        <dbReference type="EMBL" id="TGY93995.1"/>
    </source>
</evidence>
<sequence length="219" mass="23921">MTLCLAVAASASAQTRSVQPVQQAAIVQQPDRAPTPDRPIQSVVVWDEVRADAREEAARRQPVRAVAVAQQTQAFPRPRNLRPGDLDGMEVPILVPTYRGLGFSSEPNVLIFPRGDFYTLVAMGEGVTIEVFCTRLAHSEPFNPQAARRLVGSGAEGYRSERTEYGREVSFNRYGVAYSITVECADPMRDPRCTAPGYGDQLMQSLQILPGSRGTQGAQ</sequence>
<keyword evidence="2" id="KW-1185">Reference proteome</keyword>
<dbReference type="EMBL" id="SRXV01000001">
    <property type="protein sequence ID" value="TGY93995.1"/>
    <property type="molecule type" value="Genomic_DNA"/>
</dbReference>
<evidence type="ECO:0000313" key="2">
    <source>
        <dbReference type="Proteomes" id="UP000305451"/>
    </source>
</evidence>